<dbReference type="InterPro" id="IPR005199">
    <property type="entry name" value="Glyco_hydro_79"/>
</dbReference>
<dbReference type="AlphaFoldDB" id="A0A6N4UYB5"/>
<evidence type="ECO:0000313" key="1">
    <source>
        <dbReference type="EMBL" id="BBX29439.1"/>
    </source>
</evidence>
<evidence type="ECO:0000313" key="2">
    <source>
        <dbReference type="Proteomes" id="UP000466906"/>
    </source>
</evidence>
<dbReference type="GO" id="GO:0016798">
    <property type="term" value="F:hydrolase activity, acting on glycosyl bonds"/>
    <property type="evidence" value="ECO:0007669"/>
    <property type="project" value="InterPro"/>
</dbReference>
<proteinExistence type="predicted"/>
<dbReference type="Gene3D" id="3.20.20.80">
    <property type="entry name" value="Glycosidases"/>
    <property type="match status" value="1"/>
</dbReference>
<evidence type="ECO:0008006" key="3">
    <source>
        <dbReference type="Google" id="ProtNLM"/>
    </source>
</evidence>
<dbReference type="PANTHER" id="PTHR46145">
    <property type="entry name" value="HEPARANASE"/>
    <property type="match status" value="1"/>
</dbReference>
<organism evidence="1 2">
    <name type="scientific">Mycolicibacterium alvei</name>
    <dbReference type="NCBI Taxonomy" id="67081"/>
    <lineage>
        <taxon>Bacteria</taxon>
        <taxon>Bacillati</taxon>
        <taxon>Actinomycetota</taxon>
        <taxon>Actinomycetes</taxon>
        <taxon>Mycobacteriales</taxon>
        <taxon>Mycobacteriaceae</taxon>
        <taxon>Mycolicibacterium</taxon>
    </lineage>
</organism>
<dbReference type="InterPro" id="IPR017853">
    <property type="entry name" value="GH"/>
</dbReference>
<accession>A0A6N4UYB5</accession>
<dbReference type="EMBL" id="AP022565">
    <property type="protein sequence ID" value="BBX29439.1"/>
    <property type="molecule type" value="Genomic_DNA"/>
</dbReference>
<sequence>MDERFQSYNIEMAAVTGADFWKPYGSAPAATPAPPGAPAGMGPDLLEYRPPRDLANPRLRTLAAALGPAYVRVSGTWANSTYFADTDHPPATPPEGFKGVLTRDQWRGVVDFANATDARIVSSFAISPGTRDADGQWTPEQAQRWLDYTRSVGGEIAAAEFMNEPNAAAMGGAPEGYDAAAYGRDFQAFKAFIDKADPNMTILGPGSVGEAPTGFGSGTENLGELLGAAGAISSADMLAAAGPGVDGFSYRHYNAGSQRCASMGLPLTNPGEALSADFLNRTGETRAYYAGLRDRFEPGKPMWLTEVADAACGGNPWAGTFLDSFRYADQLGLLAREGVQVVMHNTLESSDYSLLDENDLTPKPTYWTALLWHRLMGSTVLDPGVPADNGLRVYAHCQPDTPGGVTLLAINTDRDHRHTLTLPDQAQRYTLTADPLDSKTVKLNGTVLELGPGDSLPELTGTPTEAGQIDLDPATITFLTTPGAGHTACE</sequence>
<dbReference type="SUPFAM" id="SSF51445">
    <property type="entry name" value="(Trans)glycosidases"/>
    <property type="match status" value="1"/>
</dbReference>
<dbReference type="Pfam" id="PF03662">
    <property type="entry name" value="Glyco_hydro_79n"/>
    <property type="match status" value="1"/>
</dbReference>
<gene>
    <name evidence="1" type="ORF">MALV_45640</name>
</gene>
<name>A0A6N4UYB5_9MYCO</name>
<reference evidence="1 2" key="1">
    <citation type="journal article" date="2019" name="Emerg. Microbes Infect.">
        <title>Comprehensive subspecies identification of 175 nontuberculous mycobacteria species based on 7547 genomic profiles.</title>
        <authorList>
            <person name="Matsumoto Y."/>
            <person name="Kinjo T."/>
            <person name="Motooka D."/>
            <person name="Nabeya D."/>
            <person name="Jung N."/>
            <person name="Uechi K."/>
            <person name="Horii T."/>
            <person name="Iida T."/>
            <person name="Fujita J."/>
            <person name="Nakamura S."/>
        </authorList>
    </citation>
    <scope>NUCLEOTIDE SEQUENCE [LARGE SCALE GENOMIC DNA]</scope>
    <source>
        <strain evidence="1 2">JCM 12272</strain>
    </source>
</reference>
<dbReference type="GO" id="GO:0016020">
    <property type="term" value="C:membrane"/>
    <property type="evidence" value="ECO:0007669"/>
    <property type="project" value="InterPro"/>
</dbReference>
<keyword evidence="2" id="KW-1185">Reference proteome</keyword>
<dbReference type="KEGG" id="malv:MALV_45640"/>
<protein>
    <recommendedName>
        <fullName evidence="3">Beta-glucuronidase C-terminal domain-containing protein</fullName>
    </recommendedName>
</protein>
<dbReference type="PANTHER" id="PTHR46145:SF4">
    <property type="entry name" value="HEPARANASE"/>
    <property type="match status" value="1"/>
</dbReference>
<dbReference type="Proteomes" id="UP000466906">
    <property type="component" value="Chromosome"/>
</dbReference>